<evidence type="ECO:0000256" key="1">
    <source>
        <dbReference type="ARBA" id="ARBA00006620"/>
    </source>
</evidence>
<keyword evidence="4" id="KW-0255">Endonuclease</keyword>
<keyword evidence="5" id="KW-0378">Hydrolase</keyword>
<evidence type="ECO:0000256" key="5">
    <source>
        <dbReference type="ARBA" id="ARBA00022801"/>
    </source>
</evidence>
<dbReference type="InterPro" id="IPR038570">
    <property type="entry name" value="HicA_sf"/>
</dbReference>
<evidence type="ECO:0000256" key="7">
    <source>
        <dbReference type="ARBA" id="ARBA00023016"/>
    </source>
</evidence>
<dbReference type="AlphaFoldDB" id="A0A2M7BY81"/>
<name>A0A2M7BY81_9BACT</name>
<dbReference type="SUPFAM" id="SSF54786">
    <property type="entry name" value="YcfA/nrd intein domain"/>
    <property type="match status" value="1"/>
</dbReference>
<protein>
    <recommendedName>
        <fullName evidence="10">Type II toxin-antitoxin system HicA family toxin</fullName>
    </recommendedName>
</protein>
<evidence type="ECO:0000256" key="6">
    <source>
        <dbReference type="ARBA" id="ARBA00022884"/>
    </source>
</evidence>
<dbReference type="Pfam" id="PF07927">
    <property type="entry name" value="HicA_toxin"/>
    <property type="match status" value="1"/>
</dbReference>
<evidence type="ECO:0000256" key="4">
    <source>
        <dbReference type="ARBA" id="ARBA00022759"/>
    </source>
</evidence>
<dbReference type="Gene3D" id="3.30.920.30">
    <property type="entry name" value="Hypothetical protein"/>
    <property type="match status" value="1"/>
</dbReference>
<dbReference type="GO" id="GO:0004519">
    <property type="term" value="F:endonuclease activity"/>
    <property type="evidence" value="ECO:0007669"/>
    <property type="project" value="UniProtKB-KW"/>
</dbReference>
<sequence length="71" mass="8201">MPRNISWRKLVQNFRKLGFEGPYSGGRHLFMKKGSLKIHIPSKHKGDISTGLINEILRQAGIDKQEWDNLL</sequence>
<dbReference type="GO" id="GO:0003729">
    <property type="term" value="F:mRNA binding"/>
    <property type="evidence" value="ECO:0007669"/>
    <property type="project" value="InterPro"/>
</dbReference>
<dbReference type="InterPro" id="IPR012933">
    <property type="entry name" value="HicA_mRNA_interferase"/>
</dbReference>
<evidence type="ECO:0000256" key="2">
    <source>
        <dbReference type="ARBA" id="ARBA00022649"/>
    </source>
</evidence>
<dbReference type="Proteomes" id="UP000230324">
    <property type="component" value="Unassembled WGS sequence"/>
</dbReference>
<dbReference type="GO" id="GO:0016787">
    <property type="term" value="F:hydrolase activity"/>
    <property type="evidence" value="ECO:0007669"/>
    <property type="project" value="UniProtKB-KW"/>
</dbReference>
<evidence type="ECO:0000256" key="3">
    <source>
        <dbReference type="ARBA" id="ARBA00022722"/>
    </source>
</evidence>
<evidence type="ECO:0000313" key="8">
    <source>
        <dbReference type="EMBL" id="PIV12643.1"/>
    </source>
</evidence>
<comment type="similarity">
    <text evidence="1">Belongs to the HicA mRNA interferase family.</text>
</comment>
<proteinExistence type="inferred from homology"/>
<comment type="caution">
    <text evidence="8">The sequence shown here is derived from an EMBL/GenBank/DDBJ whole genome shotgun (WGS) entry which is preliminary data.</text>
</comment>
<accession>A0A2M7BY81</accession>
<dbReference type="EMBL" id="PEUV01000030">
    <property type="protein sequence ID" value="PIV12643.1"/>
    <property type="molecule type" value="Genomic_DNA"/>
</dbReference>
<evidence type="ECO:0000313" key="9">
    <source>
        <dbReference type="Proteomes" id="UP000230324"/>
    </source>
</evidence>
<evidence type="ECO:0008006" key="10">
    <source>
        <dbReference type="Google" id="ProtNLM"/>
    </source>
</evidence>
<keyword evidence="7" id="KW-0346">Stress response</keyword>
<gene>
    <name evidence="8" type="ORF">COS47_01420</name>
</gene>
<keyword evidence="3" id="KW-0540">Nuclease</keyword>
<keyword evidence="6" id="KW-0694">RNA-binding</keyword>
<keyword evidence="2" id="KW-1277">Toxin-antitoxin system</keyword>
<reference evidence="9" key="1">
    <citation type="submission" date="2017-09" db="EMBL/GenBank/DDBJ databases">
        <title>Depth-based differentiation of microbial function through sediment-hosted aquifers and enrichment of novel symbionts in the deep terrestrial subsurface.</title>
        <authorList>
            <person name="Probst A.J."/>
            <person name="Ladd B."/>
            <person name="Jarett J.K."/>
            <person name="Geller-Mcgrath D.E."/>
            <person name="Sieber C.M.K."/>
            <person name="Emerson J.B."/>
            <person name="Anantharaman K."/>
            <person name="Thomas B.C."/>
            <person name="Malmstrom R."/>
            <person name="Stieglmeier M."/>
            <person name="Klingl A."/>
            <person name="Woyke T."/>
            <person name="Ryan C.M."/>
            <person name="Banfield J.F."/>
        </authorList>
    </citation>
    <scope>NUCLEOTIDE SEQUENCE [LARGE SCALE GENOMIC DNA]</scope>
</reference>
<organism evidence="8 9">
    <name type="scientific">Candidatus Nealsonbacteria bacterium CG03_land_8_20_14_0_80_36_12</name>
    <dbReference type="NCBI Taxonomy" id="1974701"/>
    <lineage>
        <taxon>Bacteria</taxon>
        <taxon>Candidatus Nealsoniibacteriota</taxon>
    </lineage>
</organism>